<dbReference type="GO" id="GO:0015079">
    <property type="term" value="F:potassium ion transmembrane transporter activity"/>
    <property type="evidence" value="ECO:0007669"/>
    <property type="project" value="InterPro"/>
</dbReference>
<keyword evidence="5" id="KW-0520">NAD</keyword>
<evidence type="ECO:0000256" key="2">
    <source>
        <dbReference type="ARBA" id="ARBA00022448"/>
    </source>
</evidence>
<feature type="domain" description="RCK N-terminal" evidence="7">
    <location>
        <begin position="227"/>
        <end position="346"/>
    </location>
</feature>
<evidence type="ECO:0000256" key="4">
    <source>
        <dbReference type="ARBA" id="ARBA00022958"/>
    </source>
</evidence>
<dbReference type="InterPro" id="IPR003148">
    <property type="entry name" value="RCK_N"/>
</dbReference>
<dbReference type="EMBL" id="DVMH01000028">
    <property type="protein sequence ID" value="HIU10686.1"/>
    <property type="molecule type" value="Genomic_DNA"/>
</dbReference>
<evidence type="ECO:0000256" key="6">
    <source>
        <dbReference type="ARBA" id="ARBA00023065"/>
    </source>
</evidence>
<dbReference type="GO" id="GO:0005886">
    <property type="term" value="C:plasma membrane"/>
    <property type="evidence" value="ECO:0007669"/>
    <property type="project" value="InterPro"/>
</dbReference>
<dbReference type="AlphaFoldDB" id="A0A9D1HK20"/>
<evidence type="ECO:0000256" key="1">
    <source>
        <dbReference type="ARBA" id="ARBA00017378"/>
    </source>
</evidence>
<dbReference type="NCBIfam" id="NF007039">
    <property type="entry name" value="PRK09496.3-2"/>
    <property type="match status" value="1"/>
</dbReference>
<protein>
    <recommendedName>
        <fullName evidence="1">Trk system potassium uptake protein TrkA</fullName>
    </recommendedName>
</protein>
<dbReference type="SUPFAM" id="SSF116726">
    <property type="entry name" value="TrkA C-terminal domain-like"/>
    <property type="match status" value="2"/>
</dbReference>
<evidence type="ECO:0000259" key="7">
    <source>
        <dbReference type="PROSITE" id="PS51201"/>
    </source>
</evidence>
<sequence length="451" mass="49796">MKVIIVGAGKVGFSIASTLSSKDIDVTVVDTRPDRLIQVQEYLDVQVLEGNGASMSVLEQAGIADSDLLVAVTELDELNMMTCFVAKSYGVKSAIARVRRPEYGELAASSRREQLGIDLIVNPELLAAQEIGKLVLHPEAHEVEYYADGRVVMLGLKIKEDSSIAGKSLKDINFPKPCVIVGIIRGEDLIVPNGFSLIQPKDEIFMLAATKDMLDLEIFLGVRKRAVNNIAIFGGQLLGRYVAKFFEVRRRKINVKLFEEDANICLALNEELKRTIIINGSGKDMNLMLDENIAEMDAVLAVNDEDETNVMISIIAKHIGAQKVIAQIRRSDYVNMIENFGIDKAVSPRSLMVSTILRYINRGSVLNLKLLQNDMAQMNEFKITEDCKHVGKALKHLHFPGQSIVELILRGDDIIIPRGDDAFLPGDRVFTFAAETSAQDVVKYLAVHGAD</sequence>
<name>A0A9D1HK20_9FIRM</name>
<dbReference type="Gene3D" id="3.40.50.720">
    <property type="entry name" value="NAD(P)-binding Rossmann-like Domain"/>
    <property type="match status" value="2"/>
</dbReference>
<keyword evidence="3" id="KW-0633">Potassium transport</keyword>
<dbReference type="InterPro" id="IPR006036">
    <property type="entry name" value="K_uptake_TrkA"/>
</dbReference>
<feature type="domain" description="RCK C-terminal" evidence="8">
    <location>
        <begin position="141"/>
        <end position="222"/>
    </location>
</feature>
<dbReference type="SUPFAM" id="SSF51735">
    <property type="entry name" value="NAD(P)-binding Rossmann-fold domains"/>
    <property type="match status" value="2"/>
</dbReference>
<dbReference type="PANTHER" id="PTHR43833:SF5">
    <property type="entry name" value="TRK SYSTEM POTASSIUM UPTAKE PROTEIN TRKA"/>
    <property type="match status" value="1"/>
</dbReference>
<evidence type="ECO:0000259" key="8">
    <source>
        <dbReference type="PROSITE" id="PS51202"/>
    </source>
</evidence>
<comment type="caution">
    <text evidence="9">The sequence shown here is derived from an EMBL/GenBank/DDBJ whole genome shotgun (WGS) entry which is preliminary data.</text>
</comment>
<evidence type="ECO:0000256" key="3">
    <source>
        <dbReference type="ARBA" id="ARBA00022538"/>
    </source>
</evidence>
<accession>A0A9D1HK20</accession>
<organism evidence="9 10">
    <name type="scientific">Candidatus Avidehalobacter gallistercoris</name>
    <dbReference type="NCBI Taxonomy" id="2840694"/>
    <lineage>
        <taxon>Bacteria</taxon>
        <taxon>Bacillati</taxon>
        <taxon>Bacillota</taxon>
        <taxon>Clostridia</taxon>
        <taxon>Eubacteriales</taxon>
        <taxon>Peptococcaceae</taxon>
        <taxon>Peptococcaceae incertae sedis</taxon>
        <taxon>Candidatus Avidehalobacter</taxon>
    </lineage>
</organism>
<evidence type="ECO:0000313" key="10">
    <source>
        <dbReference type="Proteomes" id="UP000824124"/>
    </source>
</evidence>
<dbReference type="NCBIfam" id="NF007032">
    <property type="entry name" value="PRK09496.1-4"/>
    <property type="match status" value="1"/>
</dbReference>
<keyword evidence="4" id="KW-0630">Potassium</keyword>
<gene>
    <name evidence="9" type="primary">trkA</name>
    <name evidence="9" type="ORF">IAB00_05545</name>
</gene>
<dbReference type="PRINTS" id="PR00335">
    <property type="entry name" value="KUPTAKETRKA"/>
</dbReference>
<feature type="domain" description="RCK N-terminal" evidence="7">
    <location>
        <begin position="1"/>
        <end position="121"/>
    </location>
</feature>
<reference evidence="9" key="2">
    <citation type="journal article" date="2021" name="PeerJ">
        <title>Extensive microbial diversity within the chicken gut microbiome revealed by metagenomics and culture.</title>
        <authorList>
            <person name="Gilroy R."/>
            <person name="Ravi A."/>
            <person name="Getino M."/>
            <person name="Pursley I."/>
            <person name="Horton D.L."/>
            <person name="Alikhan N.F."/>
            <person name="Baker D."/>
            <person name="Gharbi K."/>
            <person name="Hall N."/>
            <person name="Watson M."/>
            <person name="Adriaenssens E.M."/>
            <person name="Foster-Nyarko E."/>
            <person name="Jarju S."/>
            <person name="Secka A."/>
            <person name="Antonio M."/>
            <person name="Oren A."/>
            <person name="Chaudhuri R.R."/>
            <person name="La Ragione R."/>
            <person name="Hildebrand F."/>
            <person name="Pallen M.J."/>
        </authorList>
    </citation>
    <scope>NUCLEOTIDE SEQUENCE</scope>
    <source>
        <strain evidence="9">2830</strain>
    </source>
</reference>
<dbReference type="PROSITE" id="PS51202">
    <property type="entry name" value="RCK_C"/>
    <property type="match status" value="2"/>
</dbReference>
<dbReference type="NCBIfam" id="NF007031">
    <property type="entry name" value="PRK09496.1-2"/>
    <property type="match status" value="1"/>
</dbReference>
<dbReference type="InterPro" id="IPR006037">
    <property type="entry name" value="RCK_C"/>
</dbReference>
<evidence type="ECO:0000256" key="5">
    <source>
        <dbReference type="ARBA" id="ARBA00023027"/>
    </source>
</evidence>
<reference evidence="9" key="1">
    <citation type="submission" date="2020-10" db="EMBL/GenBank/DDBJ databases">
        <authorList>
            <person name="Gilroy R."/>
        </authorList>
    </citation>
    <scope>NUCLEOTIDE SEQUENCE</scope>
    <source>
        <strain evidence="9">2830</strain>
    </source>
</reference>
<dbReference type="Gene3D" id="3.30.70.1450">
    <property type="entry name" value="Regulator of K+ conductance, C-terminal domain"/>
    <property type="match status" value="2"/>
</dbReference>
<dbReference type="PANTHER" id="PTHR43833">
    <property type="entry name" value="POTASSIUM CHANNEL PROTEIN 2-RELATED-RELATED"/>
    <property type="match status" value="1"/>
</dbReference>
<dbReference type="Proteomes" id="UP000824124">
    <property type="component" value="Unassembled WGS sequence"/>
</dbReference>
<dbReference type="Pfam" id="PF02254">
    <property type="entry name" value="TrkA_N"/>
    <property type="match status" value="2"/>
</dbReference>
<keyword evidence="6" id="KW-0406">Ion transport</keyword>
<dbReference type="InterPro" id="IPR050721">
    <property type="entry name" value="Trk_Ktr_HKT_K-transport"/>
</dbReference>
<feature type="domain" description="RCK C-terminal" evidence="8">
    <location>
        <begin position="366"/>
        <end position="447"/>
    </location>
</feature>
<keyword evidence="2" id="KW-0813">Transport</keyword>
<dbReference type="PROSITE" id="PS51201">
    <property type="entry name" value="RCK_N"/>
    <property type="match status" value="2"/>
</dbReference>
<dbReference type="InterPro" id="IPR036291">
    <property type="entry name" value="NAD(P)-bd_dom_sf"/>
</dbReference>
<dbReference type="InterPro" id="IPR036721">
    <property type="entry name" value="RCK_C_sf"/>
</dbReference>
<dbReference type="NCBIfam" id="NF007041">
    <property type="entry name" value="PRK09496.3-4"/>
    <property type="match status" value="1"/>
</dbReference>
<proteinExistence type="predicted"/>
<evidence type="ECO:0000313" key="9">
    <source>
        <dbReference type="EMBL" id="HIU10686.1"/>
    </source>
</evidence>
<dbReference type="Pfam" id="PF02080">
    <property type="entry name" value="TrkA_C"/>
    <property type="match status" value="2"/>
</dbReference>